<accession>A0A3Q7GJQ0</accession>
<feature type="region of interest" description="Disordered" evidence="1">
    <location>
        <begin position="45"/>
        <end position="82"/>
    </location>
</feature>
<evidence type="ECO:0000313" key="3">
    <source>
        <dbReference type="Proteomes" id="UP000004994"/>
    </source>
</evidence>
<feature type="compositionally biased region" description="Polar residues" evidence="1">
    <location>
        <begin position="54"/>
        <end position="65"/>
    </location>
</feature>
<evidence type="ECO:0000256" key="1">
    <source>
        <dbReference type="SAM" id="MobiDB-lite"/>
    </source>
</evidence>
<reference evidence="2" key="1">
    <citation type="journal article" date="2012" name="Nature">
        <title>The tomato genome sequence provides insights into fleshy fruit evolution.</title>
        <authorList>
            <consortium name="Tomato Genome Consortium"/>
        </authorList>
    </citation>
    <scope>NUCLEOTIDE SEQUENCE [LARGE SCALE GENOMIC DNA]</scope>
    <source>
        <strain evidence="2">cv. Heinz 1706</strain>
    </source>
</reference>
<dbReference type="Gramene" id="Solyc03g119625.1.1">
    <property type="protein sequence ID" value="Solyc03g119625.1.1"/>
    <property type="gene ID" value="Solyc03g119625.1"/>
</dbReference>
<protein>
    <submittedName>
        <fullName evidence="2">Uncharacterized protein</fullName>
    </submittedName>
</protein>
<reference evidence="2" key="2">
    <citation type="submission" date="2019-01" db="UniProtKB">
        <authorList>
            <consortium name="EnsemblPlants"/>
        </authorList>
    </citation>
    <scope>IDENTIFICATION</scope>
    <source>
        <strain evidence="2">cv. Heinz 1706</strain>
    </source>
</reference>
<proteinExistence type="predicted"/>
<keyword evidence="3" id="KW-1185">Reference proteome</keyword>
<organism evidence="2">
    <name type="scientific">Solanum lycopersicum</name>
    <name type="common">Tomato</name>
    <name type="synonym">Lycopersicon esculentum</name>
    <dbReference type="NCBI Taxonomy" id="4081"/>
    <lineage>
        <taxon>Eukaryota</taxon>
        <taxon>Viridiplantae</taxon>
        <taxon>Streptophyta</taxon>
        <taxon>Embryophyta</taxon>
        <taxon>Tracheophyta</taxon>
        <taxon>Spermatophyta</taxon>
        <taxon>Magnoliopsida</taxon>
        <taxon>eudicotyledons</taxon>
        <taxon>Gunneridae</taxon>
        <taxon>Pentapetalae</taxon>
        <taxon>asterids</taxon>
        <taxon>lamiids</taxon>
        <taxon>Solanales</taxon>
        <taxon>Solanaceae</taxon>
        <taxon>Solanoideae</taxon>
        <taxon>Solaneae</taxon>
        <taxon>Solanum</taxon>
        <taxon>Solanum subgen. Lycopersicon</taxon>
    </lineage>
</organism>
<dbReference type="EnsemblPlants" id="Solyc03g119625.1.1">
    <property type="protein sequence ID" value="Solyc03g119625.1.1"/>
    <property type="gene ID" value="Solyc03g119625.1"/>
</dbReference>
<dbReference type="InParanoid" id="A0A3Q7GJQ0"/>
<evidence type="ECO:0000313" key="2">
    <source>
        <dbReference type="EnsemblPlants" id="Solyc03g119625.1.1"/>
    </source>
</evidence>
<dbReference type="Proteomes" id="UP000004994">
    <property type="component" value="Chromosome 3"/>
</dbReference>
<dbReference type="AlphaFoldDB" id="A0A3Q7GJQ0"/>
<name>A0A3Q7GJQ0_SOLLC</name>
<sequence>MHTAKKWQLKCQSGVYWKSADASLIEQQAKTIWLLDIELPEVTATPLGDPPCTNGPQGANRSSSGPHDDAVGPAAYIECGNN</sequence>